<protein>
    <submittedName>
        <fullName evidence="2">Uncharacterized protein</fullName>
    </submittedName>
</protein>
<gene>
    <name evidence="2" type="ORF">P7K49_013300</name>
</gene>
<evidence type="ECO:0000256" key="1">
    <source>
        <dbReference type="SAM" id="MobiDB-lite"/>
    </source>
</evidence>
<dbReference type="EMBL" id="JASSZA010000006">
    <property type="protein sequence ID" value="KAK2108135.1"/>
    <property type="molecule type" value="Genomic_DNA"/>
</dbReference>
<feature type="region of interest" description="Disordered" evidence="1">
    <location>
        <begin position="1"/>
        <end position="32"/>
    </location>
</feature>
<evidence type="ECO:0000313" key="3">
    <source>
        <dbReference type="Proteomes" id="UP001266305"/>
    </source>
</evidence>
<organism evidence="2 3">
    <name type="scientific">Saguinus oedipus</name>
    <name type="common">Cotton-top tamarin</name>
    <name type="synonym">Oedipomidas oedipus</name>
    <dbReference type="NCBI Taxonomy" id="9490"/>
    <lineage>
        <taxon>Eukaryota</taxon>
        <taxon>Metazoa</taxon>
        <taxon>Chordata</taxon>
        <taxon>Craniata</taxon>
        <taxon>Vertebrata</taxon>
        <taxon>Euteleostomi</taxon>
        <taxon>Mammalia</taxon>
        <taxon>Eutheria</taxon>
        <taxon>Euarchontoglires</taxon>
        <taxon>Primates</taxon>
        <taxon>Haplorrhini</taxon>
        <taxon>Platyrrhini</taxon>
        <taxon>Cebidae</taxon>
        <taxon>Callitrichinae</taxon>
        <taxon>Saguinus</taxon>
    </lineage>
</organism>
<accession>A0ABQ9VGC3</accession>
<feature type="compositionally biased region" description="Low complexity" evidence="1">
    <location>
        <begin position="1"/>
        <end position="13"/>
    </location>
</feature>
<sequence>ARGTGAEQGSAAEEAADLAVSSEQEEVSEPSSLPVLRDLSQLTQWQWPCLAGVWAS</sequence>
<name>A0ABQ9VGC3_SAGOE</name>
<comment type="caution">
    <text evidence="2">The sequence shown here is derived from an EMBL/GenBank/DDBJ whole genome shotgun (WGS) entry which is preliminary data.</text>
</comment>
<keyword evidence="3" id="KW-1185">Reference proteome</keyword>
<proteinExistence type="predicted"/>
<dbReference type="Proteomes" id="UP001266305">
    <property type="component" value="Unassembled WGS sequence"/>
</dbReference>
<evidence type="ECO:0000313" key="2">
    <source>
        <dbReference type="EMBL" id="KAK2108135.1"/>
    </source>
</evidence>
<feature type="non-terminal residue" evidence="2">
    <location>
        <position position="1"/>
    </location>
</feature>
<reference evidence="2 3" key="1">
    <citation type="submission" date="2023-05" db="EMBL/GenBank/DDBJ databases">
        <title>B98-5 Cell Line De Novo Hybrid Assembly: An Optical Mapping Approach.</title>
        <authorList>
            <person name="Kananen K."/>
            <person name="Auerbach J.A."/>
            <person name="Kautto E."/>
            <person name="Blachly J.S."/>
        </authorList>
    </citation>
    <scope>NUCLEOTIDE SEQUENCE [LARGE SCALE GENOMIC DNA]</scope>
    <source>
        <strain evidence="2">B95-8</strain>
        <tissue evidence="2">Cell line</tissue>
    </source>
</reference>